<evidence type="ECO:0000256" key="3">
    <source>
        <dbReference type="ARBA" id="ARBA00022729"/>
    </source>
</evidence>
<comment type="subcellular location">
    <subcellularLocation>
        <location evidence="1">Secreted</location>
    </subcellularLocation>
</comment>
<dbReference type="AlphaFoldDB" id="A0A3R7MJ41"/>
<feature type="compositionally biased region" description="Polar residues" evidence="5">
    <location>
        <begin position="1193"/>
        <end position="1202"/>
    </location>
</feature>
<gene>
    <name evidence="7" type="ORF">C7M84_022779</name>
</gene>
<organism evidence="7 8">
    <name type="scientific">Penaeus vannamei</name>
    <name type="common">Whiteleg shrimp</name>
    <name type="synonym">Litopenaeus vannamei</name>
    <dbReference type="NCBI Taxonomy" id="6689"/>
    <lineage>
        <taxon>Eukaryota</taxon>
        <taxon>Metazoa</taxon>
        <taxon>Ecdysozoa</taxon>
        <taxon>Arthropoda</taxon>
        <taxon>Crustacea</taxon>
        <taxon>Multicrustacea</taxon>
        <taxon>Malacostraca</taxon>
        <taxon>Eumalacostraca</taxon>
        <taxon>Eucarida</taxon>
        <taxon>Decapoda</taxon>
        <taxon>Dendrobranchiata</taxon>
        <taxon>Penaeoidea</taxon>
        <taxon>Penaeidae</taxon>
        <taxon>Penaeus</taxon>
    </lineage>
</organism>
<feature type="compositionally biased region" description="Acidic residues" evidence="5">
    <location>
        <begin position="54"/>
        <end position="67"/>
    </location>
</feature>
<dbReference type="GO" id="GO:0031012">
    <property type="term" value="C:extracellular matrix"/>
    <property type="evidence" value="ECO:0007669"/>
    <property type="project" value="TreeGrafter"/>
</dbReference>
<dbReference type="SMART" id="SM00209">
    <property type="entry name" value="TSP1"/>
    <property type="match status" value="6"/>
</dbReference>
<dbReference type="PROSITE" id="PS50092">
    <property type="entry name" value="TSP1"/>
    <property type="match status" value="5"/>
</dbReference>
<dbReference type="InterPro" id="IPR000884">
    <property type="entry name" value="TSP1_rpt"/>
</dbReference>
<dbReference type="Gene3D" id="2.20.100.10">
    <property type="entry name" value="Thrombospondin type-1 (TSP1) repeat"/>
    <property type="match status" value="6"/>
</dbReference>
<dbReference type="Proteomes" id="UP000283509">
    <property type="component" value="Unassembled WGS sequence"/>
</dbReference>
<proteinExistence type="predicted"/>
<dbReference type="InterPro" id="IPR010294">
    <property type="entry name" value="ADAMTS_spacer1"/>
</dbReference>
<dbReference type="InterPro" id="IPR010909">
    <property type="entry name" value="PLAC"/>
</dbReference>
<dbReference type="FunFam" id="2.20.100.10:FF:000005">
    <property type="entry name" value="ADAM metallopeptidase with thrombospondin type 1 motif 9"/>
    <property type="match status" value="2"/>
</dbReference>
<feature type="region of interest" description="Disordered" evidence="5">
    <location>
        <begin position="1"/>
        <end position="85"/>
    </location>
</feature>
<dbReference type="PANTHER" id="PTHR13723">
    <property type="entry name" value="ADAMTS A DISINTEGRIN AND METALLOPROTEASE WITH THROMBOSPONDIN MOTIFS PROTEASE"/>
    <property type="match status" value="1"/>
</dbReference>
<dbReference type="EMBL" id="QCYY01000606">
    <property type="protein sequence ID" value="ROT84038.1"/>
    <property type="molecule type" value="Genomic_DNA"/>
</dbReference>
<feature type="domain" description="PLAC" evidence="6">
    <location>
        <begin position="1206"/>
        <end position="1243"/>
    </location>
</feature>
<feature type="compositionally biased region" description="Basic and acidic residues" evidence="5">
    <location>
        <begin position="41"/>
        <end position="50"/>
    </location>
</feature>
<feature type="region of interest" description="Disordered" evidence="5">
    <location>
        <begin position="98"/>
        <end position="123"/>
    </location>
</feature>
<evidence type="ECO:0000256" key="2">
    <source>
        <dbReference type="ARBA" id="ARBA00022525"/>
    </source>
</evidence>
<name>A0A3R7MJ41_PENVA</name>
<dbReference type="GO" id="GO:0006508">
    <property type="term" value="P:proteolysis"/>
    <property type="evidence" value="ECO:0007669"/>
    <property type="project" value="TreeGrafter"/>
</dbReference>
<feature type="region of interest" description="Disordered" evidence="5">
    <location>
        <begin position="419"/>
        <end position="674"/>
    </location>
</feature>
<evidence type="ECO:0000256" key="4">
    <source>
        <dbReference type="ARBA" id="ARBA00022737"/>
    </source>
</evidence>
<dbReference type="Pfam" id="PF05986">
    <property type="entry name" value="ADAMTS_spacer1"/>
    <property type="match status" value="1"/>
</dbReference>
<dbReference type="GO" id="GO:0030198">
    <property type="term" value="P:extracellular matrix organization"/>
    <property type="evidence" value="ECO:0007669"/>
    <property type="project" value="TreeGrafter"/>
</dbReference>
<dbReference type="Pfam" id="PF08686">
    <property type="entry name" value="PLAC"/>
    <property type="match status" value="1"/>
</dbReference>
<protein>
    <recommendedName>
        <fullName evidence="6">PLAC domain-containing protein</fullName>
    </recommendedName>
</protein>
<dbReference type="InterPro" id="IPR036383">
    <property type="entry name" value="TSP1_rpt_sf"/>
</dbReference>
<evidence type="ECO:0000256" key="1">
    <source>
        <dbReference type="ARBA" id="ARBA00004613"/>
    </source>
</evidence>
<feature type="compositionally biased region" description="Basic residues" evidence="5">
    <location>
        <begin position="662"/>
        <end position="671"/>
    </location>
</feature>
<feature type="compositionally biased region" description="Basic residues" evidence="5">
    <location>
        <begin position="643"/>
        <end position="652"/>
    </location>
</feature>
<evidence type="ECO:0000313" key="7">
    <source>
        <dbReference type="EMBL" id="ROT84038.1"/>
    </source>
</evidence>
<keyword evidence="2" id="KW-0964">Secreted</keyword>
<sequence length="1243" mass="130684">MLLEGTKANGKATEESDDVTTEDSPVITRVAASVANSGEAEAAKEGRRAGGDNGEGEDVADDDEDAELVAAGREEAESQESLSAAARLPKAQALQGVHQGLPQGSSGRQVQPAGTQVGSQVSSQVGSQVGTQVGTQGSFQTAQTIQSLNFGRIPTSCALCSRERNLCRIISGIFTRPRLPYGYSLVTPIPAGVCNVTITEMKPSKNFFALRRTDGTYVLNGNWDIQAAGQYQAGGTVFTYTPSDNDSGEQLAAPGPLRESIELMLISQSPNPGIKYEYRVPLSEYLGGGTGGRTPSSGGLVPNMGGKVGPASTGVGSTQGRGLAIGGGNIPPGQVTPFQGNPSVGGAGGIRTPAGGGAVKPNLVPRVPGLLPYGPSNPNIANGGILPLTPVIAPINPGGAHGTFTPSGSVPFKPLSPQGGVGRTGAGTPPINPAYVGSQPRLPTLDSSGGVASRGTIPGIAGVPSRGQPLTPIGTPGQGSGNLPLPWNPPYTSQDGGRGLPLGTPFQFPGSPGGSGVTTGSGFPGPRLPVPSRPDGGSLETAGAPRTGFPPEFPKNSVPLRPVAVARPGSPGARRPPTADGAASNTHRTRHQHGTKGRRKSPGKEPGRPQTPFGPGVQLTQPNVLPSSPSAPQAPNVTTTPGRRSKNGRRRQKVEGASGESRRRKGRKRSRFQWAEKGFTPCSRECGGGNQTTILSCERRRKNSVVADRHCAHLPRPETHTIMCNLKPCPATWMPGEWGPCSVSCGIGVQTRPLLCKQQVSPNFIMMVPEGACLTPPTVSTSQVCEMGRCPSASPEWDASAWSNCSAPCGLGKRFRLVKCVASGVQVQDGECEGASRPQAEEVCDMGSCATSTWFFSEWAQQCSELCGTGVQKRRVHCLSATESSQGTCPAEARPAATRPCRGEGGCGGQWFTGPWGDCSEECGPGTQTRSVVCVTLAKGLWKIAKDNRCPLQARPQDNRDCNARPCTPEWFTLYNVDVLTAVPTATRSFLRQCSASCEGGVMRREVTCLDPGRRPSAECQNATKPPSRQPCHLYSCDAIPATTSASVPSSTAFIVPRPPNAVRHHLSHVLETFPVMQSFIASATLSYAIPSMHCSKGRSFALESFLTSTYLLYESFFRHAILIASSRHAILIASATQRPPSKDPFQRPPSKDPLPFMRPPCNSHPRPFPPTESDEEATTARPLETEGDPTTEENPAGTQPATVAPSLSCIDRIKNCHLVFRARLCRLKYYNRLCCRTCSAAR</sequence>
<dbReference type="Gene3D" id="2.60.120.830">
    <property type="match status" value="1"/>
</dbReference>
<evidence type="ECO:0000313" key="8">
    <source>
        <dbReference type="Proteomes" id="UP000283509"/>
    </source>
</evidence>
<feature type="compositionally biased region" description="Polar residues" evidence="5">
    <location>
        <begin position="618"/>
        <end position="642"/>
    </location>
</feature>
<feature type="region of interest" description="Disordered" evidence="5">
    <location>
        <begin position="1136"/>
        <end position="1203"/>
    </location>
</feature>
<feature type="compositionally biased region" description="Low complexity" evidence="5">
    <location>
        <begin position="564"/>
        <end position="579"/>
    </location>
</feature>
<feature type="compositionally biased region" description="Basic residues" evidence="5">
    <location>
        <begin position="587"/>
        <end position="601"/>
    </location>
</feature>
<dbReference type="PANTHER" id="PTHR13723:SF305">
    <property type="entry name" value="PROTEIN MADD-4"/>
    <property type="match status" value="1"/>
</dbReference>
<dbReference type="SUPFAM" id="SSF82895">
    <property type="entry name" value="TSP-1 type 1 repeat"/>
    <property type="match status" value="6"/>
</dbReference>
<dbReference type="PROSITE" id="PS50900">
    <property type="entry name" value="PLAC"/>
    <property type="match status" value="1"/>
</dbReference>
<feature type="compositionally biased region" description="Low complexity" evidence="5">
    <location>
        <begin position="114"/>
        <end position="123"/>
    </location>
</feature>
<dbReference type="GO" id="GO:0005576">
    <property type="term" value="C:extracellular region"/>
    <property type="evidence" value="ECO:0007669"/>
    <property type="project" value="UniProtKB-SubCell"/>
</dbReference>
<keyword evidence="4" id="KW-0677">Repeat</keyword>
<keyword evidence="3" id="KW-0732">Signal</keyword>
<reference evidence="7 8" key="1">
    <citation type="submission" date="2018-04" db="EMBL/GenBank/DDBJ databases">
        <authorList>
            <person name="Zhang X."/>
            <person name="Yuan J."/>
            <person name="Li F."/>
            <person name="Xiang J."/>
        </authorList>
    </citation>
    <scope>NUCLEOTIDE SEQUENCE [LARGE SCALE GENOMIC DNA]</scope>
    <source>
        <tissue evidence="7">Muscle</tissue>
    </source>
</reference>
<dbReference type="GO" id="GO:0004222">
    <property type="term" value="F:metalloendopeptidase activity"/>
    <property type="evidence" value="ECO:0007669"/>
    <property type="project" value="TreeGrafter"/>
</dbReference>
<comment type="caution">
    <text evidence="7">The sequence shown here is derived from an EMBL/GenBank/DDBJ whole genome shotgun (WGS) entry which is preliminary data.</text>
</comment>
<keyword evidence="8" id="KW-1185">Reference proteome</keyword>
<feature type="compositionally biased region" description="Gly residues" evidence="5">
    <location>
        <begin position="511"/>
        <end position="523"/>
    </location>
</feature>
<dbReference type="OrthoDB" id="5950222at2759"/>
<accession>A0A3R7MJ41</accession>
<feature type="compositionally biased region" description="Polar residues" evidence="5">
    <location>
        <begin position="102"/>
        <end position="113"/>
    </location>
</feature>
<dbReference type="Pfam" id="PF19030">
    <property type="entry name" value="TSP1_ADAMTS"/>
    <property type="match status" value="6"/>
</dbReference>
<evidence type="ECO:0000256" key="5">
    <source>
        <dbReference type="SAM" id="MobiDB-lite"/>
    </source>
</evidence>
<reference evidence="7 8" key="2">
    <citation type="submission" date="2019-01" db="EMBL/GenBank/DDBJ databases">
        <title>The decoding of complex shrimp genome reveals the adaptation for benthos swimmer, frequently molting mechanism and breeding impact on genome.</title>
        <authorList>
            <person name="Sun Y."/>
            <person name="Gao Y."/>
            <person name="Yu Y."/>
        </authorList>
    </citation>
    <scope>NUCLEOTIDE SEQUENCE [LARGE SCALE GENOMIC DNA]</scope>
    <source>
        <tissue evidence="7">Muscle</tissue>
    </source>
</reference>
<dbReference type="InterPro" id="IPR050439">
    <property type="entry name" value="ADAMTS_ADAMTS-like"/>
</dbReference>
<evidence type="ECO:0000259" key="6">
    <source>
        <dbReference type="PROSITE" id="PS50900"/>
    </source>
</evidence>